<dbReference type="InterPro" id="IPR023155">
    <property type="entry name" value="Cyt_c-552/4"/>
</dbReference>
<dbReference type="Pfam" id="PF13435">
    <property type="entry name" value="Cytochrome_C554"/>
    <property type="match status" value="1"/>
</dbReference>
<organism evidence="4 5">
    <name type="scientific">Desulforhopalus singaporensis</name>
    <dbReference type="NCBI Taxonomy" id="91360"/>
    <lineage>
        <taxon>Bacteria</taxon>
        <taxon>Pseudomonadati</taxon>
        <taxon>Thermodesulfobacteriota</taxon>
        <taxon>Desulfobulbia</taxon>
        <taxon>Desulfobulbales</taxon>
        <taxon>Desulfocapsaceae</taxon>
        <taxon>Desulforhopalus</taxon>
    </lineage>
</organism>
<evidence type="ECO:0000256" key="1">
    <source>
        <dbReference type="ARBA" id="ARBA00022729"/>
    </source>
</evidence>
<dbReference type="AlphaFoldDB" id="A0A1H0TGC8"/>
<evidence type="ECO:0000256" key="2">
    <source>
        <dbReference type="SAM" id="SignalP"/>
    </source>
</evidence>
<dbReference type="InterPro" id="IPR051829">
    <property type="entry name" value="Multiheme_Cytochr_ET"/>
</dbReference>
<dbReference type="PANTHER" id="PTHR35038">
    <property type="entry name" value="DISSIMILATORY SULFITE REDUCTASE SIRA"/>
    <property type="match status" value="1"/>
</dbReference>
<dbReference type="SUPFAM" id="SSF48695">
    <property type="entry name" value="Multiheme cytochromes"/>
    <property type="match status" value="1"/>
</dbReference>
<evidence type="ECO:0000313" key="4">
    <source>
        <dbReference type="EMBL" id="SDP53112.1"/>
    </source>
</evidence>
<proteinExistence type="predicted"/>
<feature type="domain" description="Cytochrome c-552/4" evidence="3">
    <location>
        <begin position="102"/>
        <end position="158"/>
    </location>
</feature>
<protein>
    <submittedName>
        <fullName evidence="4">NapC/NirT cytochrome c family, N-terminal region</fullName>
    </submittedName>
</protein>
<reference evidence="4 5" key="1">
    <citation type="submission" date="2016-10" db="EMBL/GenBank/DDBJ databases">
        <authorList>
            <person name="de Groot N.N."/>
        </authorList>
    </citation>
    <scope>NUCLEOTIDE SEQUENCE [LARGE SCALE GENOMIC DNA]</scope>
    <source>
        <strain evidence="4 5">DSM 12130</strain>
    </source>
</reference>
<dbReference type="Pfam" id="PF13447">
    <property type="entry name" value="Multi-haem_cyto"/>
    <property type="match status" value="1"/>
</dbReference>
<dbReference type="EMBL" id="FNJI01000024">
    <property type="protein sequence ID" value="SDP53112.1"/>
    <property type="molecule type" value="Genomic_DNA"/>
</dbReference>
<dbReference type="Proteomes" id="UP000199073">
    <property type="component" value="Unassembled WGS sequence"/>
</dbReference>
<dbReference type="PANTHER" id="PTHR35038:SF8">
    <property type="entry name" value="C-TYPE POLYHEME CYTOCHROME OMCC"/>
    <property type="match status" value="1"/>
</dbReference>
<keyword evidence="5" id="KW-1185">Reference proteome</keyword>
<dbReference type="STRING" id="91360.SAMN05660330_03082"/>
<dbReference type="Gene3D" id="1.20.850.10">
    <property type="entry name" value="Hydroxylamine Oxidoreductase, Chain A, domain 2"/>
    <property type="match status" value="1"/>
</dbReference>
<dbReference type="Gene3D" id="1.10.780.10">
    <property type="entry name" value="Hydroxylamine Oxidoreductase, Chain A, domain 1"/>
    <property type="match status" value="1"/>
</dbReference>
<gene>
    <name evidence="4" type="ORF">SAMN05660330_03082</name>
</gene>
<feature type="chain" id="PRO_5011713405" evidence="2">
    <location>
        <begin position="23"/>
        <end position="527"/>
    </location>
</feature>
<name>A0A1H0TGC8_9BACT</name>
<sequence length="527" mass="59078">MHRWTVVLLTILALFVAAPVFATTKASMDVTNQRNKDINVKCINCHLKENNSLVQQWKNSPHAAGRDGAVACYNCHAAEQDDITSYMHEGVLIKSIQTPKDCGYCHEREMKEQQNSHHAAAGRIMASLDNVLGEVVCSLEDKADAANGCWQCHGSNLGVMTDADGKPLKNEAGAVMFDPMTYPNSGVGRLNPDGYAGTCNACHSKHSFRASTARQPDNCGKCHLGPDHPQIEIYTESKHGIAYSAASREHGMNGMNIMKAGTWVLGKDYYNAPTCSTCHMGAYMKSDGAVVQNTHNVGDRISWTLRPKVSAKLNRAIFADGTEKDIPGEIAPQAGSMVKYQEFKMVDNKWKTVPVEKEAVEVVSWEQRRGNMKGVCKQCHGTQKVESFYKQFDALVVTYNEKFAKPAGNLYAMALKDGLIHGSTFHTELGWYWWELWHHEGRRARHGAAMLGPDYTHWHGMYDVAHNFYFKFIPELMRLAEENGMAEKYEKELGAILEKPEHAWYKKGFDADMMKAIKAEQKERYKQ</sequence>
<keyword evidence="1 2" id="KW-0732">Signal</keyword>
<dbReference type="OrthoDB" id="9814800at2"/>
<accession>A0A1H0TGC8</accession>
<dbReference type="InterPro" id="IPR036280">
    <property type="entry name" value="Multihaem_cyt_sf"/>
</dbReference>
<evidence type="ECO:0000313" key="5">
    <source>
        <dbReference type="Proteomes" id="UP000199073"/>
    </source>
</evidence>
<evidence type="ECO:0000259" key="3">
    <source>
        <dbReference type="Pfam" id="PF13435"/>
    </source>
</evidence>
<feature type="signal peptide" evidence="2">
    <location>
        <begin position="1"/>
        <end position="22"/>
    </location>
</feature>
<dbReference type="RefSeq" id="WP_092224408.1">
    <property type="nucleotide sequence ID" value="NZ_FNJI01000024.1"/>
</dbReference>